<dbReference type="EMBL" id="LAJF01000038">
    <property type="protein sequence ID" value="KKB86318.1"/>
    <property type="molecule type" value="Genomic_DNA"/>
</dbReference>
<evidence type="ECO:0000259" key="1">
    <source>
        <dbReference type="PROSITE" id="PS51819"/>
    </source>
</evidence>
<gene>
    <name evidence="3" type="ORF">SAMN02745223_03438</name>
    <name evidence="2" type="ORF">VW29_02940</name>
</gene>
<evidence type="ECO:0000313" key="5">
    <source>
        <dbReference type="Proteomes" id="UP000184533"/>
    </source>
</evidence>
<accession>A0A0F5LVF4</accession>
<dbReference type="Gene3D" id="3.30.720.120">
    <property type="match status" value="1"/>
</dbReference>
<evidence type="ECO:0000313" key="4">
    <source>
        <dbReference type="Proteomes" id="UP000033608"/>
    </source>
</evidence>
<dbReference type="InterPro" id="IPR004360">
    <property type="entry name" value="Glyas_Fos-R_dOase_dom"/>
</dbReference>
<dbReference type="EMBL" id="FQVC01000012">
    <property type="protein sequence ID" value="SHF73538.1"/>
    <property type="molecule type" value="Genomic_DNA"/>
</dbReference>
<dbReference type="Pfam" id="PF00903">
    <property type="entry name" value="Glyoxalase"/>
    <property type="match status" value="1"/>
</dbReference>
<keyword evidence="4" id="KW-1185">Reference proteome</keyword>
<dbReference type="InterPro" id="IPR029068">
    <property type="entry name" value="Glyas_Bleomycin-R_OHBP_Dase"/>
</dbReference>
<sequence>MKITGDYPLLLVRDVAPAAAFYERHLGFQRLFDSDWYVQLRSSNNAATELALIVYDHETIPESGRTPTTGLLLSFEVEDAAAEYAAAQASGLSILQPLRDEPFGQRHFIMADPNGVLLDIITPIEPDAEWLAQQGA</sequence>
<dbReference type="AlphaFoldDB" id="A0A0F5LVF4"/>
<dbReference type="PROSITE" id="PS51819">
    <property type="entry name" value="VOC"/>
    <property type="match status" value="1"/>
</dbReference>
<organism evidence="2 4">
    <name type="scientific">Devosia limi DSM 17137</name>
    <dbReference type="NCBI Taxonomy" id="1121477"/>
    <lineage>
        <taxon>Bacteria</taxon>
        <taxon>Pseudomonadati</taxon>
        <taxon>Pseudomonadota</taxon>
        <taxon>Alphaproteobacteria</taxon>
        <taxon>Hyphomicrobiales</taxon>
        <taxon>Devosiaceae</taxon>
        <taxon>Devosia</taxon>
    </lineage>
</organism>
<name>A0A0F5LVF4_9HYPH</name>
<dbReference type="Proteomes" id="UP000184533">
    <property type="component" value="Unassembled WGS sequence"/>
</dbReference>
<dbReference type="SUPFAM" id="SSF54593">
    <property type="entry name" value="Glyoxalase/Bleomycin resistance protein/Dihydroxybiphenyl dioxygenase"/>
    <property type="match status" value="1"/>
</dbReference>
<reference evidence="2 4" key="1">
    <citation type="submission" date="2015-03" db="EMBL/GenBank/DDBJ databases">
        <authorList>
            <person name="Hassan Y.I."/>
            <person name="Lepp D."/>
            <person name="Zhou T."/>
        </authorList>
    </citation>
    <scope>NUCLEOTIDE SEQUENCE [LARGE SCALE GENOMIC DNA]</scope>
    <source>
        <strain evidence="2 4">DSM 17137</strain>
    </source>
</reference>
<dbReference type="PATRIC" id="fig|1121477.3.peg.1643"/>
<dbReference type="Gene3D" id="3.30.720.110">
    <property type="match status" value="1"/>
</dbReference>
<dbReference type="STRING" id="1121477.SAMN02745223_03438"/>
<dbReference type="OrthoDB" id="9798201at2"/>
<protein>
    <submittedName>
        <fullName evidence="2">Glyoxalase</fullName>
    </submittedName>
</protein>
<reference evidence="3 5" key="2">
    <citation type="submission" date="2016-11" db="EMBL/GenBank/DDBJ databases">
        <authorList>
            <person name="Jaros S."/>
            <person name="Januszkiewicz K."/>
            <person name="Wedrychowicz H."/>
        </authorList>
    </citation>
    <scope>NUCLEOTIDE SEQUENCE [LARGE SCALE GENOMIC DNA]</scope>
    <source>
        <strain evidence="3 5">DSM 17137</strain>
    </source>
</reference>
<dbReference type="Proteomes" id="UP000033608">
    <property type="component" value="Unassembled WGS sequence"/>
</dbReference>
<dbReference type="RefSeq" id="WP_046133899.1">
    <property type="nucleotide sequence ID" value="NZ_FQVC01000012.1"/>
</dbReference>
<dbReference type="InterPro" id="IPR037523">
    <property type="entry name" value="VOC_core"/>
</dbReference>
<feature type="domain" description="VOC" evidence="1">
    <location>
        <begin position="4"/>
        <end position="123"/>
    </location>
</feature>
<evidence type="ECO:0000313" key="3">
    <source>
        <dbReference type="EMBL" id="SHF73538.1"/>
    </source>
</evidence>
<proteinExistence type="predicted"/>
<evidence type="ECO:0000313" key="2">
    <source>
        <dbReference type="EMBL" id="KKB86318.1"/>
    </source>
</evidence>